<comment type="subcellular location">
    <subcellularLocation>
        <location evidence="1 7">Cell membrane</location>
        <topology evidence="1 7">Multi-pass membrane protein</topology>
    </subcellularLocation>
</comment>
<keyword evidence="10" id="KW-1185">Reference proteome</keyword>
<evidence type="ECO:0000313" key="10">
    <source>
        <dbReference type="Proteomes" id="UP001138768"/>
    </source>
</evidence>
<feature type="transmembrane region" description="Helical" evidence="7">
    <location>
        <begin position="127"/>
        <end position="144"/>
    </location>
</feature>
<gene>
    <name evidence="9" type="ORF">CKO42_08675</name>
</gene>
<evidence type="ECO:0000256" key="1">
    <source>
        <dbReference type="ARBA" id="ARBA00004651"/>
    </source>
</evidence>
<dbReference type="GO" id="GO:0005886">
    <property type="term" value="C:plasma membrane"/>
    <property type="evidence" value="ECO:0007669"/>
    <property type="project" value="UniProtKB-SubCell"/>
</dbReference>
<evidence type="ECO:0000256" key="7">
    <source>
        <dbReference type="RuleBase" id="RU363032"/>
    </source>
</evidence>
<evidence type="ECO:0000256" key="5">
    <source>
        <dbReference type="ARBA" id="ARBA00022989"/>
    </source>
</evidence>
<sequence>MRLILPIGILVVWAVAALLGPSLPLAPNQIDLPQILEGPTLLQPLGTDDLGRPVLDRLIVGSRTSFLVATGVVALSLVLGVAVGGIAGYAGGWLDMVTVRLIDVFLAFPGILLAIALAAVLGPGLGNLIIALSAVGWVGFARLTRAQILSLRGRDHVLAARALAVPPHRILIRHLLPLAAAPLVVEATFGIASVVVAEAGLSFLGLGIQPPAASWGSMIRDGVAYMLVSPHLVLAPGLALLLVVLAVNLAGDGLRDWLDVRASRS</sequence>
<dbReference type="CDD" id="cd06261">
    <property type="entry name" value="TM_PBP2"/>
    <property type="match status" value="1"/>
</dbReference>
<dbReference type="GO" id="GO:0055085">
    <property type="term" value="P:transmembrane transport"/>
    <property type="evidence" value="ECO:0007669"/>
    <property type="project" value="InterPro"/>
</dbReference>
<evidence type="ECO:0000313" key="9">
    <source>
        <dbReference type="EMBL" id="MBK1618510.1"/>
    </source>
</evidence>
<evidence type="ECO:0000256" key="6">
    <source>
        <dbReference type="ARBA" id="ARBA00023136"/>
    </source>
</evidence>
<keyword evidence="4 7" id="KW-0812">Transmembrane</keyword>
<dbReference type="PANTHER" id="PTHR43386:SF1">
    <property type="entry name" value="D,D-DIPEPTIDE TRANSPORT SYSTEM PERMEASE PROTEIN DDPC-RELATED"/>
    <property type="match status" value="1"/>
</dbReference>
<comment type="similarity">
    <text evidence="7">Belongs to the binding-protein-dependent transport system permease family.</text>
</comment>
<feature type="transmembrane region" description="Helical" evidence="7">
    <location>
        <begin position="175"/>
        <end position="208"/>
    </location>
</feature>
<keyword evidence="6 7" id="KW-0472">Membrane</keyword>
<keyword evidence="5 7" id="KW-1133">Transmembrane helix</keyword>
<dbReference type="Proteomes" id="UP001138768">
    <property type="component" value="Unassembled WGS sequence"/>
</dbReference>
<evidence type="ECO:0000256" key="2">
    <source>
        <dbReference type="ARBA" id="ARBA00022448"/>
    </source>
</evidence>
<dbReference type="InterPro" id="IPR000515">
    <property type="entry name" value="MetI-like"/>
</dbReference>
<protein>
    <submittedName>
        <fullName evidence="9">ABC transporter permease</fullName>
    </submittedName>
</protein>
<reference evidence="9 10" key="1">
    <citation type="journal article" date="2020" name="Microorganisms">
        <title>Osmotic Adaptation and Compatible Solute Biosynthesis of Phototrophic Bacteria as Revealed from Genome Analyses.</title>
        <authorList>
            <person name="Imhoff J.F."/>
            <person name="Rahn T."/>
            <person name="Kunzel S."/>
            <person name="Keller A."/>
            <person name="Neulinger S.C."/>
        </authorList>
    </citation>
    <scope>NUCLEOTIDE SEQUENCE [LARGE SCALE GENOMIC DNA]</scope>
    <source>
        <strain evidence="9 10">DSM 25653</strain>
    </source>
</reference>
<dbReference type="Pfam" id="PF00528">
    <property type="entry name" value="BPD_transp_1"/>
    <property type="match status" value="1"/>
</dbReference>
<keyword evidence="2 7" id="KW-0813">Transport</keyword>
<accession>A0A9X1B3K6</accession>
<evidence type="ECO:0000256" key="4">
    <source>
        <dbReference type="ARBA" id="ARBA00022692"/>
    </source>
</evidence>
<dbReference type="RefSeq" id="WP_200242208.1">
    <property type="nucleotide sequence ID" value="NZ_NRRY01000011.1"/>
</dbReference>
<feature type="transmembrane region" description="Helical" evidence="7">
    <location>
        <begin position="228"/>
        <end position="251"/>
    </location>
</feature>
<dbReference type="SUPFAM" id="SSF161098">
    <property type="entry name" value="MetI-like"/>
    <property type="match status" value="1"/>
</dbReference>
<proteinExistence type="inferred from homology"/>
<evidence type="ECO:0000256" key="3">
    <source>
        <dbReference type="ARBA" id="ARBA00022475"/>
    </source>
</evidence>
<keyword evidence="3" id="KW-1003">Cell membrane</keyword>
<dbReference type="InterPro" id="IPR035906">
    <property type="entry name" value="MetI-like_sf"/>
</dbReference>
<feature type="transmembrane region" description="Helical" evidence="7">
    <location>
        <begin position="66"/>
        <end position="89"/>
    </location>
</feature>
<dbReference type="Gene3D" id="1.10.3720.10">
    <property type="entry name" value="MetI-like"/>
    <property type="match status" value="1"/>
</dbReference>
<dbReference type="AlphaFoldDB" id="A0A9X1B3K6"/>
<organism evidence="9 10">
    <name type="scientific">Lamprobacter modestohalophilus</name>
    <dbReference type="NCBI Taxonomy" id="1064514"/>
    <lineage>
        <taxon>Bacteria</taxon>
        <taxon>Pseudomonadati</taxon>
        <taxon>Pseudomonadota</taxon>
        <taxon>Gammaproteobacteria</taxon>
        <taxon>Chromatiales</taxon>
        <taxon>Chromatiaceae</taxon>
        <taxon>Lamprobacter</taxon>
    </lineage>
</organism>
<dbReference type="PANTHER" id="PTHR43386">
    <property type="entry name" value="OLIGOPEPTIDE TRANSPORT SYSTEM PERMEASE PROTEIN APPC"/>
    <property type="match status" value="1"/>
</dbReference>
<dbReference type="InterPro" id="IPR050366">
    <property type="entry name" value="BP-dependent_transpt_permease"/>
</dbReference>
<evidence type="ECO:0000259" key="8">
    <source>
        <dbReference type="PROSITE" id="PS50928"/>
    </source>
</evidence>
<dbReference type="EMBL" id="NRRY01000011">
    <property type="protein sequence ID" value="MBK1618510.1"/>
    <property type="molecule type" value="Genomic_DNA"/>
</dbReference>
<name>A0A9X1B3K6_9GAMM</name>
<dbReference type="PROSITE" id="PS50928">
    <property type="entry name" value="ABC_TM1"/>
    <property type="match status" value="1"/>
</dbReference>
<feature type="domain" description="ABC transmembrane type-1" evidence="8">
    <location>
        <begin position="62"/>
        <end position="251"/>
    </location>
</feature>
<comment type="caution">
    <text evidence="9">The sequence shown here is derived from an EMBL/GenBank/DDBJ whole genome shotgun (WGS) entry which is preliminary data.</text>
</comment>